<dbReference type="InterPro" id="IPR036286">
    <property type="entry name" value="LexA/Signal_pep-like_sf"/>
</dbReference>
<dbReference type="Gene3D" id="2.10.109.10">
    <property type="entry name" value="Umud Fragment, subunit A"/>
    <property type="match status" value="1"/>
</dbReference>
<dbReference type="SMART" id="SM00530">
    <property type="entry name" value="HTH_XRE"/>
    <property type="match status" value="1"/>
</dbReference>
<accession>A0ABX2IDA0</accession>
<sequence length="250" mass="28976">MGIGERVRKRRVELGLTRNELAEKLHVTPSAVANYENNISVPKPELLISLMKNLGTDANYLYADYISDDLIEKNYKKNMSEEEQASVRKYRELTENGKRLVRIVINEEYERMMSQRWIMLECYFPGSRKRNAGFLLQEYAGKIRAREKNIPEGTDYCFQIQIDRYEPVFQKQDILAVSSAAAAHNEIGIFCFRGVCYIRTLYRKGSVCKLRALNVMEPDIVVEKEEELCCLGKILGKVYGECEILHPEKE</sequence>
<dbReference type="InterPro" id="IPR001387">
    <property type="entry name" value="Cro/C1-type_HTH"/>
</dbReference>
<keyword evidence="3" id="KW-1185">Reference proteome</keyword>
<dbReference type="InterPro" id="IPR010982">
    <property type="entry name" value="Lambda_DNA-bd_dom_sf"/>
</dbReference>
<dbReference type="EMBL" id="JAAITA010000014">
    <property type="protein sequence ID" value="NSJ86667.1"/>
    <property type="molecule type" value="Genomic_DNA"/>
</dbReference>
<proteinExistence type="predicted"/>
<dbReference type="PROSITE" id="PS50943">
    <property type="entry name" value="HTH_CROC1"/>
    <property type="match status" value="1"/>
</dbReference>
<gene>
    <name evidence="2" type="ORF">G5A70_10895</name>
</gene>
<comment type="caution">
    <text evidence="2">The sequence shown here is derived from an EMBL/GenBank/DDBJ whole genome shotgun (WGS) entry which is preliminary data.</text>
</comment>
<dbReference type="SUPFAM" id="SSF51306">
    <property type="entry name" value="LexA/Signal peptidase"/>
    <property type="match status" value="1"/>
</dbReference>
<dbReference type="Pfam" id="PF00717">
    <property type="entry name" value="Peptidase_S24"/>
    <property type="match status" value="1"/>
</dbReference>
<evidence type="ECO:0000313" key="3">
    <source>
        <dbReference type="Proteomes" id="UP000822142"/>
    </source>
</evidence>
<reference evidence="2 3" key="1">
    <citation type="journal article" date="2020" name="Cell Host Microbe">
        <title>Functional and Genomic Variation between Human-Derived Isolates of Lachnospiraceae Reveals Inter- and Intra-Species Diversity.</title>
        <authorList>
            <person name="Sorbara M.T."/>
            <person name="Littmann E.R."/>
            <person name="Fontana E."/>
            <person name="Moody T.U."/>
            <person name="Kohout C.E."/>
            <person name="Gjonbalaj M."/>
            <person name="Eaton V."/>
            <person name="Seok R."/>
            <person name="Leiner I.M."/>
            <person name="Pamer E.G."/>
        </authorList>
    </citation>
    <scope>NUCLEOTIDE SEQUENCE [LARGE SCALE GENOMIC DNA]</scope>
    <source>
        <strain evidence="2 3">MSK.15.26</strain>
    </source>
</reference>
<organism evidence="2 3">
    <name type="scientific">Blautia hansenii</name>
    <name type="common">Ruminococcus hansenii</name>
    <dbReference type="NCBI Taxonomy" id="1322"/>
    <lineage>
        <taxon>Bacteria</taxon>
        <taxon>Bacillati</taxon>
        <taxon>Bacillota</taxon>
        <taxon>Clostridia</taxon>
        <taxon>Lachnospirales</taxon>
        <taxon>Lachnospiraceae</taxon>
        <taxon>Blautia</taxon>
    </lineage>
</organism>
<evidence type="ECO:0000259" key="1">
    <source>
        <dbReference type="PROSITE" id="PS50943"/>
    </source>
</evidence>
<feature type="domain" description="HTH cro/C1-type" evidence="1">
    <location>
        <begin position="7"/>
        <end position="61"/>
    </location>
</feature>
<dbReference type="Pfam" id="PF01381">
    <property type="entry name" value="HTH_3"/>
    <property type="match status" value="1"/>
</dbReference>
<dbReference type="Proteomes" id="UP000822142">
    <property type="component" value="Unassembled WGS sequence"/>
</dbReference>
<evidence type="ECO:0000313" key="2">
    <source>
        <dbReference type="EMBL" id="NSJ86667.1"/>
    </source>
</evidence>
<dbReference type="Gene3D" id="1.10.260.40">
    <property type="entry name" value="lambda repressor-like DNA-binding domains"/>
    <property type="match status" value="1"/>
</dbReference>
<name>A0ABX2IDA0_BLAHA</name>
<protein>
    <submittedName>
        <fullName evidence="2">Helix-turn-helix domain-containing protein</fullName>
    </submittedName>
</protein>
<dbReference type="SUPFAM" id="SSF47413">
    <property type="entry name" value="lambda repressor-like DNA-binding domains"/>
    <property type="match status" value="1"/>
</dbReference>
<dbReference type="InterPro" id="IPR015927">
    <property type="entry name" value="Peptidase_S24_S26A/B/C"/>
</dbReference>
<dbReference type="CDD" id="cd00093">
    <property type="entry name" value="HTH_XRE"/>
    <property type="match status" value="1"/>
</dbReference>
<dbReference type="RefSeq" id="WP_173749674.1">
    <property type="nucleotide sequence ID" value="NZ_JAAITA010000014.1"/>
</dbReference>